<keyword evidence="6 7" id="KW-0472">Membrane</keyword>
<dbReference type="PATRIC" id="fig|1304284.3.peg.1495"/>
<evidence type="ECO:0000313" key="9">
    <source>
        <dbReference type="EMBL" id="EOD00416.1"/>
    </source>
</evidence>
<dbReference type="eggNOG" id="COG0601">
    <property type="taxonomic scope" value="Bacteria"/>
</dbReference>
<evidence type="ECO:0000256" key="6">
    <source>
        <dbReference type="ARBA" id="ARBA00023136"/>
    </source>
</evidence>
<name>R1CNZ1_9FIRM</name>
<reference evidence="9 10" key="1">
    <citation type="journal article" date="2015" name="Geomicrobiol. J.">
        <title>Caldisalinibacter kiritimatiensis gen. nov., sp. nov., a moderately thermohalophilic thiosulfate-reducing bacterium from a hypersaline microbial mat.</title>
        <authorList>
            <person name="Ben Hania W."/>
            <person name="Joseph M."/>
            <person name="Fiebig A."/>
            <person name="Bunk B."/>
            <person name="Klenk H.-P."/>
            <person name="Fardeau M.-L."/>
            <person name="Spring S."/>
        </authorList>
    </citation>
    <scope>NUCLEOTIDE SEQUENCE [LARGE SCALE GENOMIC DNA]</scope>
    <source>
        <strain evidence="9 10">L21-TH-D2</strain>
    </source>
</reference>
<dbReference type="GO" id="GO:0055085">
    <property type="term" value="P:transmembrane transport"/>
    <property type="evidence" value="ECO:0007669"/>
    <property type="project" value="InterPro"/>
</dbReference>
<evidence type="ECO:0000256" key="2">
    <source>
        <dbReference type="ARBA" id="ARBA00022448"/>
    </source>
</evidence>
<dbReference type="Proteomes" id="UP000013378">
    <property type="component" value="Unassembled WGS sequence"/>
</dbReference>
<feature type="domain" description="ABC transmembrane type-1" evidence="8">
    <location>
        <begin position="95"/>
        <end position="306"/>
    </location>
</feature>
<dbReference type="AlphaFoldDB" id="R1CNZ1"/>
<accession>R1CNZ1</accession>
<keyword evidence="5 7" id="KW-1133">Transmembrane helix</keyword>
<dbReference type="InterPro" id="IPR045621">
    <property type="entry name" value="BPD_transp_1_N"/>
</dbReference>
<evidence type="ECO:0000256" key="4">
    <source>
        <dbReference type="ARBA" id="ARBA00022692"/>
    </source>
</evidence>
<protein>
    <submittedName>
        <fullName evidence="9">Oligopeptide transport system permease protein OppB</fullName>
    </submittedName>
</protein>
<comment type="caution">
    <text evidence="9">The sequence shown here is derived from an EMBL/GenBank/DDBJ whole genome shotgun (WGS) entry which is preliminary data.</text>
</comment>
<dbReference type="InterPro" id="IPR035906">
    <property type="entry name" value="MetI-like_sf"/>
</dbReference>
<dbReference type="STRING" id="1304284.L21TH_1526"/>
<dbReference type="Pfam" id="PF00528">
    <property type="entry name" value="BPD_transp_1"/>
    <property type="match status" value="1"/>
</dbReference>
<feature type="transmembrane region" description="Helical" evidence="7">
    <location>
        <begin position="99"/>
        <end position="120"/>
    </location>
</feature>
<dbReference type="InterPro" id="IPR000515">
    <property type="entry name" value="MetI-like"/>
</dbReference>
<feature type="transmembrane region" description="Helical" evidence="7">
    <location>
        <begin position="12"/>
        <end position="30"/>
    </location>
</feature>
<dbReference type="SUPFAM" id="SSF161098">
    <property type="entry name" value="MetI-like"/>
    <property type="match status" value="1"/>
</dbReference>
<dbReference type="GO" id="GO:0005886">
    <property type="term" value="C:plasma membrane"/>
    <property type="evidence" value="ECO:0007669"/>
    <property type="project" value="UniProtKB-SubCell"/>
</dbReference>
<evidence type="ECO:0000313" key="10">
    <source>
        <dbReference type="Proteomes" id="UP000013378"/>
    </source>
</evidence>
<dbReference type="Gene3D" id="1.10.3720.10">
    <property type="entry name" value="MetI-like"/>
    <property type="match status" value="1"/>
</dbReference>
<evidence type="ECO:0000256" key="7">
    <source>
        <dbReference type="RuleBase" id="RU363032"/>
    </source>
</evidence>
<feature type="transmembrane region" description="Helical" evidence="7">
    <location>
        <begin position="183"/>
        <end position="205"/>
    </location>
</feature>
<dbReference type="PANTHER" id="PTHR30465">
    <property type="entry name" value="INNER MEMBRANE ABC TRANSPORTER"/>
    <property type="match status" value="1"/>
</dbReference>
<gene>
    <name evidence="9" type="ORF">L21TH_1526</name>
</gene>
<proteinExistence type="inferred from homology"/>
<keyword evidence="10" id="KW-1185">Reference proteome</keyword>
<dbReference type="PROSITE" id="PS50928">
    <property type="entry name" value="ABC_TM1"/>
    <property type="match status" value="1"/>
</dbReference>
<dbReference type="OrthoDB" id="9773221at2"/>
<evidence type="ECO:0000256" key="3">
    <source>
        <dbReference type="ARBA" id="ARBA00022475"/>
    </source>
</evidence>
<dbReference type="RefSeq" id="WP_006313356.1">
    <property type="nucleotide sequence ID" value="NZ_ARZA01000173.1"/>
</dbReference>
<keyword evidence="4 7" id="KW-0812">Transmembrane</keyword>
<organism evidence="9 10">
    <name type="scientific">Caldisalinibacter kiritimatiensis</name>
    <dbReference type="NCBI Taxonomy" id="1304284"/>
    <lineage>
        <taxon>Bacteria</taxon>
        <taxon>Bacillati</taxon>
        <taxon>Bacillota</taxon>
        <taxon>Tissierellia</taxon>
        <taxon>Tissierellales</taxon>
        <taxon>Thermohalobacteraceae</taxon>
        <taxon>Caldisalinibacter</taxon>
    </lineage>
</organism>
<feature type="transmembrane region" description="Helical" evidence="7">
    <location>
        <begin position="132"/>
        <end position="157"/>
    </location>
</feature>
<keyword evidence="3" id="KW-1003">Cell membrane</keyword>
<evidence type="ECO:0000259" key="8">
    <source>
        <dbReference type="PROSITE" id="PS50928"/>
    </source>
</evidence>
<keyword evidence="2 7" id="KW-0813">Transport</keyword>
<comment type="similarity">
    <text evidence="7">Belongs to the binding-protein-dependent transport system permease family.</text>
</comment>
<dbReference type="PANTHER" id="PTHR30465:SF0">
    <property type="entry name" value="OLIGOPEPTIDE TRANSPORT SYSTEM PERMEASE PROTEIN APPB"/>
    <property type="match status" value="1"/>
</dbReference>
<evidence type="ECO:0000256" key="5">
    <source>
        <dbReference type="ARBA" id="ARBA00022989"/>
    </source>
</evidence>
<dbReference type="CDD" id="cd06261">
    <property type="entry name" value="TM_PBP2"/>
    <property type="match status" value="1"/>
</dbReference>
<comment type="subcellular location">
    <subcellularLocation>
        <location evidence="1 7">Cell membrane</location>
        <topology evidence="1 7">Multi-pass membrane protein</topology>
    </subcellularLocation>
</comment>
<evidence type="ECO:0000256" key="1">
    <source>
        <dbReference type="ARBA" id="ARBA00004651"/>
    </source>
</evidence>
<dbReference type="Pfam" id="PF19300">
    <property type="entry name" value="BPD_transp_1_N"/>
    <property type="match status" value="1"/>
</dbReference>
<feature type="transmembrane region" description="Helical" evidence="7">
    <location>
        <begin position="242"/>
        <end position="267"/>
    </location>
</feature>
<feature type="transmembrane region" description="Helical" evidence="7">
    <location>
        <begin position="287"/>
        <end position="310"/>
    </location>
</feature>
<dbReference type="EMBL" id="ARZA01000173">
    <property type="protein sequence ID" value="EOD00416.1"/>
    <property type="molecule type" value="Genomic_DNA"/>
</dbReference>
<sequence length="320" mass="35952">MQKYIVRRLLQTVPILFGITVFVFLIVHFTPGSPTGKMMDPNMTAAEKARIEEKFGLKKSLPEQYINWLGEVVRGNLGYSYKYGEPVKEVIQRHMWNTFYLALLALLLSLIVGIPVGILSATKQYSKLDYGFTVFALIGISIPSFFFGLLLIKIFAIDFKIFPISGMVTPGKDIVFPDIVPDILWHSILPAVVLGLGSAASFMRYTRSSMLEVIRQDYIRTARAKGLREKVVIYKHAFRNALIPIITLLGFWVPALFSGAVITEQVFGWPGMGKIGIMAVLDRDYPLILGVNLFLSFLTLIGNLLADIFYGVADPRIRYD</sequence>